<keyword evidence="17" id="KW-1185">Reference proteome</keyword>
<feature type="domain" description="Protein export membrane protein SecD/SecF C-terminal" evidence="13">
    <location>
        <begin position="545"/>
        <end position="721"/>
    </location>
</feature>
<comment type="similarity">
    <text evidence="10">Belongs to the SecD/SecF family. SecF subfamily.</text>
</comment>
<evidence type="ECO:0000256" key="5">
    <source>
        <dbReference type="ARBA" id="ARBA00022927"/>
    </source>
</evidence>
<feature type="compositionally biased region" description="Basic and acidic residues" evidence="11">
    <location>
        <begin position="735"/>
        <end position="748"/>
    </location>
</feature>
<keyword evidence="6 9" id="KW-1133">Transmembrane helix</keyword>
<dbReference type="Gene3D" id="1.20.1640.10">
    <property type="entry name" value="Multidrug efflux transporter AcrB transmembrane domain"/>
    <property type="match status" value="2"/>
</dbReference>
<comment type="caution">
    <text evidence="9">Lacks conserved residue(s) required for the propagation of feature annotation.</text>
</comment>
<keyword evidence="5 9" id="KW-0653">Protein transport</keyword>
<dbReference type="GO" id="GO:0006605">
    <property type="term" value="P:protein targeting"/>
    <property type="evidence" value="ECO:0007669"/>
    <property type="project" value="UniProtKB-UniRule"/>
</dbReference>
<dbReference type="GO" id="GO:0005886">
    <property type="term" value="C:plasma membrane"/>
    <property type="evidence" value="ECO:0007669"/>
    <property type="project" value="UniProtKB-SubCell"/>
</dbReference>
<comment type="caution">
    <text evidence="16">The sequence shown here is derived from an EMBL/GenBank/DDBJ whole genome shotgun (WGS) entry which is preliminary data.</text>
</comment>
<dbReference type="Gene3D" id="3.30.70.3400">
    <property type="match status" value="1"/>
</dbReference>
<comment type="function">
    <text evidence="9">Part of the Sec protein translocase complex. Interacts with the SecYEG preprotein conducting channel. SecDF uses the proton motive force (PMF) to complete protein translocation after the ATP-dependent function of SecA.</text>
</comment>
<dbReference type="GO" id="GO:0015450">
    <property type="term" value="F:protein-transporting ATPase activity"/>
    <property type="evidence" value="ECO:0007669"/>
    <property type="project" value="InterPro"/>
</dbReference>
<dbReference type="InterPro" id="IPR054384">
    <property type="entry name" value="SecDF_P1_head"/>
</dbReference>
<accession>A0A4Q7UUC0</accession>
<feature type="region of interest" description="Disordered" evidence="11">
    <location>
        <begin position="726"/>
        <end position="764"/>
    </location>
</feature>
<feature type="transmembrane region" description="Helical" evidence="9">
    <location>
        <begin position="260"/>
        <end position="281"/>
    </location>
</feature>
<evidence type="ECO:0000256" key="9">
    <source>
        <dbReference type="HAMAP-Rule" id="MF_01463"/>
    </source>
</evidence>
<dbReference type="HAMAP" id="MF_01464_B">
    <property type="entry name" value="SecF_B"/>
    <property type="match status" value="1"/>
</dbReference>
<feature type="domain" description="Protein translocase subunit SecDF P1" evidence="14">
    <location>
        <begin position="58"/>
        <end position="115"/>
    </location>
</feature>
<evidence type="ECO:0000256" key="7">
    <source>
        <dbReference type="ARBA" id="ARBA00023010"/>
    </source>
</evidence>
<feature type="transmembrane region" description="Helical" evidence="9">
    <location>
        <begin position="288"/>
        <end position="308"/>
    </location>
</feature>
<evidence type="ECO:0000259" key="13">
    <source>
        <dbReference type="Pfam" id="PF02355"/>
    </source>
</evidence>
<comment type="similarity">
    <text evidence="9">Belongs to the SecD/SecF family. SecD subfamily.</text>
</comment>
<dbReference type="InterPro" id="IPR005791">
    <property type="entry name" value="SecD"/>
</dbReference>
<feature type="transmembrane region" description="Helical" evidence="9">
    <location>
        <begin position="356"/>
        <end position="381"/>
    </location>
</feature>
<name>A0A4Q7UUC0_PSEST</name>
<dbReference type="InterPro" id="IPR022645">
    <property type="entry name" value="SecD/SecF_bac"/>
</dbReference>
<dbReference type="PANTHER" id="PTHR30081:SF1">
    <property type="entry name" value="PROTEIN TRANSLOCASE SUBUNIT SECD"/>
    <property type="match status" value="1"/>
</dbReference>
<keyword evidence="2 9" id="KW-0813">Transport</keyword>
<feature type="signal peptide" evidence="12">
    <location>
        <begin position="1"/>
        <end position="25"/>
    </location>
</feature>
<evidence type="ECO:0000313" key="16">
    <source>
        <dbReference type="EMBL" id="RZT84411.1"/>
    </source>
</evidence>
<evidence type="ECO:0000256" key="11">
    <source>
        <dbReference type="SAM" id="MobiDB-lite"/>
    </source>
</evidence>
<feature type="domain" description="SecDF P1 head subdomain" evidence="15">
    <location>
        <begin position="125"/>
        <end position="242"/>
    </location>
</feature>
<dbReference type="NCBIfam" id="NF009583">
    <property type="entry name" value="PRK13024.1-3"/>
    <property type="match status" value="1"/>
</dbReference>
<comment type="subcellular location">
    <subcellularLocation>
        <location evidence="1 9">Cell membrane</location>
        <topology evidence="1 9">Multi-pass membrane protein</topology>
    </subcellularLocation>
</comment>
<gene>
    <name evidence="9" type="primary">secD</name>
    <name evidence="10" type="synonym">secF</name>
    <name evidence="16" type="ORF">EV383_1252</name>
</gene>
<evidence type="ECO:0000256" key="8">
    <source>
        <dbReference type="ARBA" id="ARBA00023136"/>
    </source>
</evidence>
<keyword evidence="7 9" id="KW-0811">Translocation</keyword>
<evidence type="ECO:0000256" key="1">
    <source>
        <dbReference type="ARBA" id="ARBA00004651"/>
    </source>
</evidence>
<reference evidence="16 17" key="1">
    <citation type="submission" date="2019-02" db="EMBL/GenBank/DDBJ databases">
        <title>Sequencing the genomes of 1000 actinobacteria strains.</title>
        <authorList>
            <person name="Klenk H.-P."/>
        </authorList>
    </citation>
    <scope>NUCLEOTIDE SEQUENCE [LARGE SCALE GENOMIC DNA]</scope>
    <source>
        <strain evidence="16 17">DSM 45779</strain>
    </source>
</reference>
<dbReference type="AlphaFoldDB" id="A0A4Q7UUC0"/>
<evidence type="ECO:0000259" key="14">
    <source>
        <dbReference type="Pfam" id="PF21760"/>
    </source>
</evidence>
<dbReference type="Proteomes" id="UP000291591">
    <property type="component" value="Unassembled WGS sequence"/>
</dbReference>
<keyword evidence="3 9" id="KW-1003">Cell membrane</keyword>
<dbReference type="InterPro" id="IPR022646">
    <property type="entry name" value="SecD/SecF_CS"/>
</dbReference>
<feature type="transmembrane region" description="Helical" evidence="9">
    <location>
        <begin position="314"/>
        <end position="335"/>
    </location>
</feature>
<feature type="transmembrane region" description="Helical" evidence="9">
    <location>
        <begin position="562"/>
        <end position="583"/>
    </location>
</feature>
<dbReference type="InterPro" id="IPR005665">
    <property type="entry name" value="SecF_bac"/>
</dbReference>
<evidence type="ECO:0000256" key="2">
    <source>
        <dbReference type="ARBA" id="ARBA00022448"/>
    </source>
</evidence>
<organism evidence="16 17">
    <name type="scientific">Pseudonocardia sediminis</name>
    <dbReference type="NCBI Taxonomy" id="1397368"/>
    <lineage>
        <taxon>Bacteria</taxon>
        <taxon>Bacillati</taxon>
        <taxon>Actinomycetota</taxon>
        <taxon>Actinomycetes</taxon>
        <taxon>Pseudonocardiales</taxon>
        <taxon>Pseudonocardiaceae</taxon>
        <taxon>Pseudonocardia</taxon>
    </lineage>
</organism>
<comment type="subunit">
    <text evidence="9">Forms a complex with SecF. Part of the essential Sec protein translocation apparatus which comprises SecA, SecYEG and auxiliary proteins SecDF. Other proteins may also be involved.</text>
</comment>
<evidence type="ECO:0000256" key="4">
    <source>
        <dbReference type="ARBA" id="ARBA00022692"/>
    </source>
</evidence>
<dbReference type="RefSeq" id="WP_130289010.1">
    <property type="nucleotide sequence ID" value="NZ_SHKL01000001.1"/>
</dbReference>
<dbReference type="PANTHER" id="PTHR30081">
    <property type="entry name" value="PROTEIN-EXPORT MEMBRANE PROTEIN SEC"/>
    <property type="match status" value="1"/>
</dbReference>
<dbReference type="Pfam" id="PF21760">
    <property type="entry name" value="SecD_1st"/>
    <property type="match status" value="1"/>
</dbReference>
<dbReference type="InterPro" id="IPR055344">
    <property type="entry name" value="SecD_SecF_C_bact"/>
</dbReference>
<feature type="domain" description="Protein export membrane protein SecD/SecF C-terminal" evidence="13">
    <location>
        <begin position="245"/>
        <end position="413"/>
    </location>
</feature>
<evidence type="ECO:0000256" key="6">
    <source>
        <dbReference type="ARBA" id="ARBA00022989"/>
    </source>
</evidence>
<dbReference type="HAMAP" id="MF_01463_B">
    <property type="entry name" value="SecD_B"/>
    <property type="match status" value="1"/>
</dbReference>
<evidence type="ECO:0000259" key="15">
    <source>
        <dbReference type="Pfam" id="PF22599"/>
    </source>
</evidence>
<dbReference type="Gene3D" id="3.30.1360.200">
    <property type="match status" value="1"/>
</dbReference>
<dbReference type="PRINTS" id="PR01755">
    <property type="entry name" value="SECFTRNLCASE"/>
</dbReference>
<feature type="transmembrane region" description="Helical" evidence="9">
    <location>
        <begin position="617"/>
        <end position="638"/>
    </location>
</feature>
<dbReference type="OrthoDB" id="9774769at2"/>
<dbReference type="Pfam" id="PF02355">
    <property type="entry name" value="SecD_SecF_C"/>
    <property type="match status" value="2"/>
</dbReference>
<feature type="transmembrane region" description="Helical" evidence="9">
    <location>
        <begin position="387"/>
        <end position="415"/>
    </location>
</feature>
<sequence>MRRSVLVRAVLACAVLALSATVALTASPVLGLDLRGGTQIVLQTRDGPGTVADEAATDRTLEVLRGRVDALGVAEPTLTRSGTDRIVVELPGLQDPAEAAEVLGRTAQLSIHPVAGIGAGPPDEDGRQLSLGPEALVGTDVDSARATPDPSSVGHVVDIGFAAQGRDAWRQLTAQAACSPPGDPSRRIAIVLDRQVISSPQVDPSIACGVGMPGGSTQISGSFSQEQAADLAVLIEGGALPVPVELIEQRTVGPTLGADAITASALAVLVGSLLTGVFLIAVYRLVGVVAVVALAGYALIAYAVQTAIGATLTLPGLAAFVLAVGMAVDANVLIAERAREEYARRPRLERAAEAGYRGSLPAIGDVTVTSLLAAALLFGLASGPVRGFGVTLIVGVLVSLFSALVLSRLLTTWVLRLPAVRRRPGWSGIASIGPVRRNLETRDPGLLRRTGAILAGAGIVVALAGAGIAVRGLDLGVEFTGGRLVEFTTASPVPAESAREAVDGTGLGTLTVQESGDGTISVRGADLDDAGVAALRDAVGAAGGGAEVLRDELIGPSLGAELARGALIALGVALAAQLAYLAFRFRWTLSVGAVAALAANVVVVVGLFAWTGRTLDGVFVAALLTVIGYSVNDSVVVFDRVRERWAAHAGEPFGRVVGSAVLSTLPRTVNTGLSTLVILVALLVLGGATLADFALALIIGIVAGTASTIVVAAPLAIVLQNRYGSAPPRTPAGPGRRDRPTERPAGKRDRARRGERRRTDGAVV</sequence>
<feature type="transmembrane region" description="Helical" evidence="9">
    <location>
        <begin position="697"/>
        <end position="719"/>
    </location>
</feature>
<feature type="chain" id="PRO_5020699088" description="Multifunctional fusion protein" evidence="12">
    <location>
        <begin position="26"/>
        <end position="764"/>
    </location>
</feature>
<dbReference type="NCBIfam" id="TIGR00916">
    <property type="entry name" value="2A0604s01"/>
    <property type="match status" value="1"/>
</dbReference>
<dbReference type="NCBIfam" id="TIGR00966">
    <property type="entry name" value="transloc_SecF"/>
    <property type="match status" value="1"/>
</dbReference>
<comment type="subunit">
    <text evidence="10">Forms a complex with SecD. Part of the essential Sec protein translocation apparatus which comprises SecA, SecYEG and auxiliary proteins SecDF. Other proteins may also be involved.</text>
</comment>
<dbReference type="GO" id="GO:0065002">
    <property type="term" value="P:intracellular protein transmembrane transport"/>
    <property type="evidence" value="ECO:0007669"/>
    <property type="project" value="UniProtKB-UniRule"/>
</dbReference>
<keyword evidence="8 9" id="KW-0472">Membrane</keyword>
<evidence type="ECO:0000256" key="12">
    <source>
        <dbReference type="SAM" id="SignalP"/>
    </source>
</evidence>
<dbReference type="GO" id="GO:0043952">
    <property type="term" value="P:protein transport by the Sec complex"/>
    <property type="evidence" value="ECO:0007669"/>
    <property type="project" value="UniProtKB-UniRule"/>
</dbReference>
<dbReference type="SUPFAM" id="SSF82866">
    <property type="entry name" value="Multidrug efflux transporter AcrB transmembrane domain"/>
    <property type="match status" value="2"/>
</dbReference>
<proteinExistence type="inferred from homology"/>
<dbReference type="InterPro" id="IPR048631">
    <property type="entry name" value="SecD_1st"/>
</dbReference>
<keyword evidence="4 9" id="KW-0812">Transmembrane</keyword>
<dbReference type="Pfam" id="PF22599">
    <property type="entry name" value="SecDF_P1_head"/>
    <property type="match status" value="1"/>
</dbReference>
<evidence type="ECO:0000256" key="3">
    <source>
        <dbReference type="ARBA" id="ARBA00022475"/>
    </source>
</evidence>
<dbReference type="InterPro" id="IPR022813">
    <property type="entry name" value="SecD/SecF_arch_bac"/>
</dbReference>
<dbReference type="InterPro" id="IPR048634">
    <property type="entry name" value="SecD_SecF_C"/>
</dbReference>
<evidence type="ECO:0000256" key="10">
    <source>
        <dbReference type="HAMAP-Rule" id="MF_01464"/>
    </source>
</evidence>
<dbReference type="NCBIfam" id="TIGR01129">
    <property type="entry name" value="secD"/>
    <property type="match status" value="1"/>
</dbReference>
<keyword evidence="12" id="KW-0732">Signal</keyword>
<feature type="transmembrane region" description="Helical" evidence="9">
    <location>
        <begin position="590"/>
        <end position="611"/>
    </location>
</feature>
<dbReference type="EMBL" id="SHKL01000001">
    <property type="protein sequence ID" value="RZT84411.1"/>
    <property type="molecule type" value="Genomic_DNA"/>
</dbReference>
<feature type="transmembrane region" description="Helical" evidence="9">
    <location>
        <begin position="446"/>
        <end position="470"/>
    </location>
</feature>
<dbReference type="Pfam" id="PF07549">
    <property type="entry name" value="Sec_GG"/>
    <property type="match status" value="2"/>
</dbReference>
<evidence type="ECO:0000313" key="17">
    <source>
        <dbReference type="Proteomes" id="UP000291591"/>
    </source>
</evidence>
<feature type="transmembrane region" description="Helical" evidence="9">
    <location>
        <begin position="673"/>
        <end position="691"/>
    </location>
</feature>
<protein>
    <recommendedName>
        <fullName evidence="9 10">Multifunctional fusion protein</fullName>
    </recommendedName>
    <domain>
        <recommendedName>
            <fullName evidence="9">Protein translocase subunit SecD</fullName>
        </recommendedName>
    </domain>
    <domain>
        <recommendedName>
            <fullName evidence="10">Protein-export membrane protein SecF</fullName>
        </recommendedName>
    </domain>
</protein>